<dbReference type="OrthoDB" id="5959531at2759"/>
<dbReference type="Pfam" id="PF05380">
    <property type="entry name" value="Peptidase_A17"/>
    <property type="match status" value="2"/>
</dbReference>
<proteinExistence type="predicted"/>
<comment type="caution">
    <text evidence="1">The sequence shown here is derived from an EMBL/GenBank/DDBJ whole genome shotgun (WGS) entry which is preliminary data.</text>
</comment>
<accession>A0A6S7JGV5</accession>
<dbReference type="Proteomes" id="UP001152795">
    <property type="component" value="Unassembled WGS sequence"/>
</dbReference>
<dbReference type="InterPro" id="IPR008042">
    <property type="entry name" value="Retrotrans_Pao"/>
</dbReference>
<keyword evidence="2" id="KW-1185">Reference proteome</keyword>
<evidence type="ECO:0000313" key="1">
    <source>
        <dbReference type="EMBL" id="CAB4031536.1"/>
    </source>
</evidence>
<gene>
    <name evidence="1" type="ORF">PACLA_8A045132</name>
</gene>
<dbReference type="AlphaFoldDB" id="A0A6S7JGV5"/>
<feature type="non-terminal residue" evidence="1">
    <location>
        <position position="264"/>
    </location>
</feature>
<protein>
    <submittedName>
        <fullName evidence="1">Uncharacterized protein</fullName>
    </submittedName>
</protein>
<reference evidence="1" key="1">
    <citation type="submission" date="2020-04" db="EMBL/GenBank/DDBJ databases">
        <authorList>
            <person name="Alioto T."/>
            <person name="Alioto T."/>
            <person name="Gomez Garrido J."/>
        </authorList>
    </citation>
    <scope>NUCLEOTIDE SEQUENCE</scope>
    <source>
        <strain evidence="1">A484AB</strain>
    </source>
</reference>
<dbReference type="PANTHER" id="PTHR47331">
    <property type="entry name" value="PHD-TYPE DOMAIN-CONTAINING PROTEIN"/>
    <property type="match status" value="1"/>
</dbReference>
<organism evidence="1 2">
    <name type="scientific">Paramuricea clavata</name>
    <name type="common">Red gorgonian</name>
    <name type="synonym">Violescent sea-whip</name>
    <dbReference type="NCBI Taxonomy" id="317549"/>
    <lineage>
        <taxon>Eukaryota</taxon>
        <taxon>Metazoa</taxon>
        <taxon>Cnidaria</taxon>
        <taxon>Anthozoa</taxon>
        <taxon>Octocorallia</taxon>
        <taxon>Malacalcyonacea</taxon>
        <taxon>Plexauridae</taxon>
        <taxon>Paramuricea</taxon>
    </lineage>
</organism>
<sequence length="264" mass="30592">MAKLYDPLGIAAPYLLTAKVIFRDVCDRKLGWEVELPKDLKSRWERWLDSLPMAKQGELVSRGLLVSKARLAKRDLTIPRLELVSCHMVCNLIHNTKKVLSCLPVTGVYAWTDSTVCLQWINGQGNYKQFVWNRVKKINEEKIEWRYVPTQQNPADIGSRGTTRDLQVNETWMNGPDWLSEPAKWPEQLQIKPSEKSEFESRMVKEVMKVTIPKKADFVDSLLEKFQLSKTVRVLAWVKRFIDNLVYGKKVNGPLATEEMQKQM</sequence>
<name>A0A6S7JGV5_PARCT</name>
<dbReference type="EMBL" id="CACRXK020017709">
    <property type="protein sequence ID" value="CAB4031536.1"/>
    <property type="molecule type" value="Genomic_DNA"/>
</dbReference>
<evidence type="ECO:0000313" key="2">
    <source>
        <dbReference type="Proteomes" id="UP001152795"/>
    </source>
</evidence>